<gene>
    <name evidence="5" type="ORF">PODLI_1B026006</name>
</gene>
<keyword evidence="6" id="KW-1185">Reference proteome</keyword>
<evidence type="ECO:0000256" key="1">
    <source>
        <dbReference type="ARBA" id="ARBA00004613"/>
    </source>
</evidence>
<evidence type="ECO:0000313" key="6">
    <source>
        <dbReference type="Proteomes" id="UP001178461"/>
    </source>
</evidence>
<dbReference type="SUPFAM" id="SSF57302">
    <property type="entry name" value="Snake toxin-like"/>
    <property type="match status" value="1"/>
</dbReference>
<feature type="signal peptide" evidence="4">
    <location>
        <begin position="1"/>
        <end position="25"/>
    </location>
</feature>
<evidence type="ECO:0000256" key="4">
    <source>
        <dbReference type="SAM" id="SignalP"/>
    </source>
</evidence>
<feature type="chain" id="PRO_5041303618" description="UPAR/Ly6 domain-containing protein" evidence="4">
    <location>
        <begin position="26"/>
        <end position="211"/>
    </location>
</feature>
<proteinExistence type="predicted"/>
<protein>
    <recommendedName>
        <fullName evidence="7">UPAR/Ly6 domain-containing protein</fullName>
    </recommendedName>
</protein>
<evidence type="ECO:0000256" key="3">
    <source>
        <dbReference type="ARBA" id="ARBA00023157"/>
    </source>
</evidence>
<dbReference type="Gene3D" id="2.10.60.10">
    <property type="entry name" value="CD59"/>
    <property type="match status" value="1"/>
</dbReference>
<sequence>MKALLCTGLLLALFSLGATLQCTTCQYGLKNYCENREAHSCPADTCLKGVLDNNIFSQYREQFNYSDCVDSQECHPGYFGFATAMRKYFRVKFTCCHSAACIEDGFGMHPGRYGPLECPACFSNSTTDCESMTARRCPYKATKCITFGGIMKQVGKSEVAAAFKGCATPDFCNYITTVPKGVMQSLNNWVSFNVNRAACFDAQSSSYTSGL</sequence>
<evidence type="ECO:0008006" key="7">
    <source>
        <dbReference type="Google" id="ProtNLM"/>
    </source>
</evidence>
<keyword evidence="2" id="KW-0964">Secreted</keyword>
<dbReference type="PANTHER" id="PTHR20914">
    <property type="entry name" value="LY6/PLAUR DOMAIN-CONTAINING PROTEIN 8"/>
    <property type="match status" value="1"/>
</dbReference>
<dbReference type="GO" id="GO:0005576">
    <property type="term" value="C:extracellular region"/>
    <property type="evidence" value="ECO:0007669"/>
    <property type="project" value="UniProtKB-SubCell"/>
</dbReference>
<accession>A0AA35KP49</accession>
<dbReference type="PANTHER" id="PTHR20914:SF30">
    <property type="entry name" value="LY6_PLAUR DOMAIN CONTAINING 9"/>
    <property type="match status" value="1"/>
</dbReference>
<evidence type="ECO:0000313" key="5">
    <source>
        <dbReference type="EMBL" id="CAI5781066.1"/>
    </source>
</evidence>
<keyword evidence="4" id="KW-0732">Signal</keyword>
<comment type="subcellular location">
    <subcellularLocation>
        <location evidence="1">Secreted</location>
    </subcellularLocation>
</comment>
<dbReference type="EMBL" id="OX395133">
    <property type="protein sequence ID" value="CAI5781066.1"/>
    <property type="molecule type" value="Genomic_DNA"/>
</dbReference>
<evidence type="ECO:0000256" key="2">
    <source>
        <dbReference type="ARBA" id="ARBA00022525"/>
    </source>
</evidence>
<dbReference type="InterPro" id="IPR045860">
    <property type="entry name" value="Snake_toxin-like_sf"/>
</dbReference>
<name>A0AA35KP49_9SAUR</name>
<dbReference type="Proteomes" id="UP001178461">
    <property type="component" value="Chromosome 8"/>
</dbReference>
<dbReference type="AlphaFoldDB" id="A0AA35KP49"/>
<reference evidence="5" key="1">
    <citation type="submission" date="2022-12" db="EMBL/GenBank/DDBJ databases">
        <authorList>
            <person name="Alioto T."/>
            <person name="Alioto T."/>
            <person name="Gomez Garrido J."/>
        </authorList>
    </citation>
    <scope>NUCLEOTIDE SEQUENCE</scope>
</reference>
<keyword evidence="3" id="KW-1015">Disulfide bond</keyword>
<dbReference type="InterPro" id="IPR050918">
    <property type="entry name" value="CNF-like_PLA2_Inhibitor"/>
</dbReference>
<organism evidence="5 6">
    <name type="scientific">Podarcis lilfordi</name>
    <name type="common">Lilford's wall lizard</name>
    <dbReference type="NCBI Taxonomy" id="74358"/>
    <lineage>
        <taxon>Eukaryota</taxon>
        <taxon>Metazoa</taxon>
        <taxon>Chordata</taxon>
        <taxon>Craniata</taxon>
        <taxon>Vertebrata</taxon>
        <taxon>Euteleostomi</taxon>
        <taxon>Lepidosauria</taxon>
        <taxon>Squamata</taxon>
        <taxon>Bifurcata</taxon>
        <taxon>Unidentata</taxon>
        <taxon>Episquamata</taxon>
        <taxon>Laterata</taxon>
        <taxon>Lacertibaenia</taxon>
        <taxon>Lacertidae</taxon>
        <taxon>Podarcis</taxon>
    </lineage>
</organism>